<organism evidence="1 2">
    <name type="scientific">Mycobacterium talmoniae</name>
    <dbReference type="NCBI Taxonomy" id="1858794"/>
    <lineage>
        <taxon>Bacteria</taxon>
        <taxon>Bacillati</taxon>
        <taxon>Actinomycetota</taxon>
        <taxon>Actinomycetes</taxon>
        <taxon>Mycobacteriales</taxon>
        <taxon>Mycobacteriaceae</taxon>
        <taxon>Mycobacterium</taxon>
    </lineage>
</organism>
<dbReference type="Proteomes" id="UP000238296">
    <property type="component" value="Unassembled WGS sequence"/>
</dbReference>
<name>A0A2S8BGD4_9MYCO</name>
<dbReference type="EMBL" id="PPEA01000599">
    <property type="protein sequence ID" value="PQM45733.1"/>
    <property type="molecule type" value="Genomic_DNA"/>
</dbReference>
<evidence type="ECO:0000313" key="1">
    <source>
        <dbReference type="EMBL" id="PQM45733.1"/>
    </source>
</evidence>
<evidence type="ECO:0000313" key="2">
    <source>
        <dbReference type="Proteomes" id="UP000238296"/>
    </source>
</evidence>
<accession>A0A2S8BGD4</accession>
<protein>
    <submittedName>
        <fullName evidence="1">Histidinol dehydrogenase</fullName>
        <ecNumber evidence="1">1.1.1.23</ecNumber>
    </submittedName>
</protein>
<dbReference type="AlphaFoldDB" id="A0A2S8BGD4"/>
<reference evidence="1 2" key="1">
    <citation type="journal article" date="2017" name="Int. J. Syst. Evol. Microbiol.">
        <title>Mycobacterium talmoniae sp. nov., a slowly growing mycobacterium isolated from human respiratory samples.</title>
        <authorList>
            <person name="Davidson R.M."/>
            <person name="DeGroote M.A."/>
            <person name="Marola J.L."/>
            <person name="Buss S."/>
            <person name="Jones V."/>
            <person name="McNeil M.R."/>
            <person name="Freifeld A.G."/>
            <person name="Elaine Epperson L."/>
            <person name="Hasan N.A."/>
            <person name="Jackson M."/>
            <person name="Iwen P.C."/>
            <person name="Salfinger M."/>
            <person name="Strong M."/>
        </authorList>
    </citation>
    <scope>NUCLEOTIDE SEQUENCE [LARGE SCALE GENOMIC DNA]</scope>
    <source>
        <strain evidence="1 2">ATCC BAA-2683</strain>
    </source>
</reference>
<proteinExistence type="predicted"/>
<comment type="caution">
    <text evidence="1">The sequence shown here is derived from an EMBL/GenBank/DDBJ whole genome shotgun (WGS) entry which is preliminary data.</text>
</comment>
<dbReference type="GO" id="GO:0004399">
    <property type="term" value="F:histidinol dehydrogenase activity"/>
    <property type="evidence" value="ECO:0007669"/>
    <property type="project" value="UniProtKB-EC"/>
</dbReference>
<gene>
    <name evidence="1" type="primary">hisD_1</name>
    <name evidence="1" type="ORF">C1Y40_04101</name>
</gene>
<keyword evidence="1" id="KW-0560">Oxidoreductase</keyword>
<dbReference type="EC" id="1.1.1.23" evidence="1"/>
<sequence>MVDVTTNSPLMARIDLRGAALTAAALRAVLPRGGVDVEAVLPKVRPIVDVVADLTGGTR</sequence>